<accession>A0A6G0WDE7</accession>
<dbReference type="AlphaFoldDB" id="A0A6G0WDE7"/>
<protein>
    <submittedName>
        <fullName evidence="1">Uncharacterized protein</fullName>
    </submittedName>
</protein>
<reference evidence="1 2" key="1">
    <citation type="submission" date="2019-07" db="EMBL/GenBank/DDBJ databases">
        <title>Genomics analysis of Aphanomyces spp. identifies a new class of oomycete effector associated with host adaptation.</title>
        <authorList>
            <person name="Gaulin E."/>
        </authorList>
    </citation>
    <scope>NUCLEOTIDE SEQUENCE [LARGE SCALE GENOMIC DNA]</scope>
    <source>
        <strain evidence="1 2">ATCC 201684</strain>
    </source>
</reference>
<dbReference type="VEuPathDB" id="FungiDB:AeMF1_001629"/>
<gene>
    <name evidence="1" type="ORF">Ae201684_016254</name>
</gene>
<keyword evidence="2" id="KW-1185">Reference proteome</keyword>
<proteinExistence type="predicted"/>
<evidence type="ECO:0000313" key="1">
    <source>
        <dbReference type="EMBL" id="KAF0725237.1"/>
    </source>
</evidence>
<sequence length="214" mass="24071">MEAAALTFRVLRATGSSFEHPVANLTTYSRKSYWASFAKPKEVVVLAIDTKALLGEVRIFNKNAHAVDIDVAVDDKLEEYVKVKTIVRLPLNREFRIKLGYLPTCFVRLTFHRQSQNYIAVYGIQPIGIPWGVLEQGGGPSLFHVVSSTTEKLLFGPSLPASLPRRDCLSDTISGSPAWMQRHKSLLETHITRLENSLAEFTQDPPHRASSWMY</sequence>
<dbReference type="PANTHER" id="PTHR35833">
    <property type="entry name" value="GALACTOSE-BINDING DOMAIN-LIKE, ARMADILLO-TYPE FOLD PROTEIN-RELATED"/>
    <property type="match status" value="1"/>
</dbReference>
<evidence type="ECO:0000313" key="2">
    <source>
        <dbReference type="Proteomes" id="UP000481153"/>
    </source>
</evidence>
<dbReference type="Proteomes" id="UP000481153">
    <property type="component" value="Unassembled WGS sequence"/>
</dbReference>
<name>A0A6G0WDE7_9STRA</name>
<organism evidence="1 2">
    <name type="scientific">Aphanomyces euteiches</name>
    <dbReference type="NCBI Taxonomy" id="100861"/>
    <lineage>
        <taxon>Eukaryota</taxon>
        <taxon>Sar</taxon>
        <taxon>Stramenopiles</taxon>
        <taxon>Oomycota</taxon>
        <taxon>Saprolegniomycetes</taxon>
        <taxon>Saprolegniales</taxon>
        <taxon>Verrucalvaceae</taxon>
        <taxon>Aphanomyces</taxon>
    </lineage>
</organism>
<comment type="caution">
    <text evidence="1">The sequence shown here is derived from an EMBL/GenBank/DDBJ whole genome shotgun (WGS) entry which is preliminary data.</text>
</comment>
<dbReference type="EMBL" id="VJMJ01000247">
    <property type="protein sequence ID" value="KAF0725237.1"/>
    <property type="molecule type" value="Genomic_DNA"/>
</dbReference>
<dbReference type="PANTHER" id="PTHR35833:SF1">
    <property type="entry name" value="GALACTOSE-BINDING DOMAIN-CONTAINING PROTEIN"/>
    <property type="match status" value="1"/>
</dbReference>